<feature type="region of interest" description="Disordered" evidence="1">
    <location>
        <begin position="499"/>
        <end position="536"/>
    </location>
</feature>
<feature type="region of interest" description="Disordered" evidence="1">
    <location>
        <begin position="574"/>
        <end position="594"/>
    </location>
</feature>
<proteinExistence type="predicted"/>
<feature type="compositionally biased region" description="Basic and acidic residues" evidence="1">
    <location>
        <begin position="1034"/>
        <end position="1047"/>
    </location>
</feature>
<evidence type="ECO:0000256" key="1">
    <source>
        <dbReference type="SAM" id="MobiDB-lite"/>
    </source>
</evidence>
<feature type="compositionally biased region" description="Polar residues" evidence="1">
    <location>
        <begin position="254"/>
        <end position="267"/>
    </location>
</feature>
<dbReference type="AlphaFoldDB" id="W4KM97"/>
<feature type="region of interest" description="Disordered" evidence="1">
    <location>
        <begin position="998"/>
        <end position="1047"/>
    </location>
</feature>
<dbReference type="STRING" id="747525.W4KM97"/>
<dbReference type="KEGG" id="hir:HETIRDRAFT_471549"/>
<dbReference type="EMBL" id="KI925455">
    <property type="protein sequence ID" value="ETW86186.1"/>
    <property type="molecule type" value="Genomic_DNA"/>
</dbReference>
<dbReference type="GeneID" id="20677401"/>
<dbReference type="OrthoDB" id="3210731at2759"/>
<gene>
    <name evidence="2" type="ORF">HETIRDRAFT_471549</name>
</gene>
<evidence type="ECO:0000313" key="2">
    <source>
        <dbReference type="EMBL" id="ETW86186.1"/>
    </source>
</evidence>
<sequence length="1100" mass="118949">MSTPSTFSSRHSRTISPPPSTTGTSTISPQTSRLNIVTRLAIEGKAKRDEANVAIKMYLKLTLPVDSITPGSAILLFKEESVKILDHEVHPLDNNSVPYHFSSADSPLLHNAARALNLPARSAIPYSTLFDQSTINSSRASSSTSSNSDHPHLDNRYTGHILVTGYHVSFVLPKEFPPKYKQNGIEGDGHSQRRTTPSRSRRGSIGEKNVIMFMAGISLMVPYLSSPPRAPWLLSIPTPRCLQNNLKLRLFPPNATNSSTQSISSTEAETDATWDMTADPHVTRSPGSRRPSSYLHQNFADDESSDSASAPGFPDGVGIQGTFPSTERVRVRWAAPVRGVDDGARDGRRRVGVENARAEMSCTILGRGRDRGSKKDGVLMRLEYTGSCSSIWFPGVATLLGMDVALEAKNAEVTWVRGHDPKWTIVGGAGYTGHEIGGTMHPKDGMERQQSFDPPTPVDKPSTGPSMHQTPSRQDSTSASIPSLLRVSLPAQNVGEFTFDTSATPSEAGMSSLLSADGGSRGRSRAPTAHADTPSPSVPITVHLNINDLLPPHKNVFTVTISGVVLVTPRTQLPAPVNANNSHDSSLSSDSDDGRRELIVSLPRFRVLASDDEEIDTTVRNGIDAGYDAVDVYSSADPKARKAELARSGRSKVGAEGGRVALRPTSPSTFAPPPHRNGRRDDSEGPSRPPSRPLTPSDSRAGSSSALRETILSSIRPRRDGPLMIPSVAATVTPLLSVGSDLPDAYAVHVVLPAPVDTDDEWLEFGLAQPSPQTDNGRPPRVEIASASLDGVPLRYETAVAPKLDQNSMSALAFEQMSSKEWITWVRLHINPASSGTVEVVYIVRQKPTREAKLVGATSKGKEKVKDVHAMNVILPTFNIPVGWLRVDSNLPHHQSLPCARRLLKYALEEYFYTQLRVHIGRPVVDAPPIPPSVSRLFRVSMSTAPSLFFLVLFLLTLGMNNDLGRIGRSLDSCSTILGSGWDNVSPTVTVTATVVSRTEEGSPGPTVSAADASSQQTPITIIDVTSPPSNRPPESEKKPGKSPYKERSALLPLRHLRLPTSIRIDFPVLAHHAMDTVMDGLSVVWQICRKIYHFPLGPP</sequence>
<feature type="region of interest" description="Disordered" evidence="1">
    <location>
        <begin position="252"/>
        <end position="321"/>
    </location>
</feature>
<keyword evidence="3" id="KW-1185">Reference proteome</keyword>
<reference evidence="2 3" key="1">
    <citation type="journal article" date="2012" name="New Phytol.">
        <title>Insight into trade-off between wood decay and parasitism from the genome of a fungal forest pathogen.</title>
        <authorList>
            <person name="Olson A."/>
            <person name="Aerts A."/>
            <person name="Asiegbu F."/>
            <person name="Belbahri L."/>
            <person name="Bouzid O."/>
            <person name="Broberg A."/>
            <person name="Canback B."/>
            <person name="Coutinho P.M."/>
            <person name="Cullen D."/>
            <person name="Dalman K."/>
            <person name="Deflorio G."/>
            <person name="van Diepen L.T."/>
            <person name="Dunand C."/>
            <person name="Duplessis S."/>
            <person name="Durling M."/>
            <person name="Gonthier P."/>
            <person name="Grimwood J."/>
            <person name="Fossdal C.G."/>
            <person name="Hansson D."/>
            <person name="Henrissat B."/>
            <person name="Hietala A."/>
            <person name="Himmelstrand K."/>
            <person name="Hoffmeister D."/>
            <person name="Hogberg N."/>
            <person name="James T.Y."/>
            <person name="Karlsson M."/>
            <person name="Kohler A."/>
            <person name="Kues U."/>
            <person name="Lee Y.H."/>
            <person name="Lin Y.C."/>
            <person name="Lind M."/>
            <person name="Lindquist E."/>
            <person name="Lombard V."/>
            <person name="Lucas S."/>
            <person name="Lunden K."/>
            <person name="Morin E."/>
            <person name="Murat C."/>
            <person name="Park J."/>
            <person name="Raffaello T."/>
            <person name="Rouze P."/>
            <person name="Salamov A."/>
            <person name="Schmutz J."/>
            <person name="Solheim H."/>
            <person name="Stahlberg J."/>
            <person name="Velez H."/>
            <person name="de Vries R.P."/>
            <person name="Wiebenga A."/>
            <person name="Woodward S."/>
            <person name="Yakovlev I."/>
            <person name="Garbelotto M."/>
            <person name="Martin F."/>
            <person name="Grigoriev I.V."/>
            <person name="Stenlid J."/>
        </authorList>
    </citation>
    <scope>NUCLEOTIDE SEQUENCE [LARGE SCALE GENOMIC DNA]</scope>
    <source>
        <strain evidence="2 3">TC 32-1</strain>
    </source>
</reference>
<feature type="compositionally biased region" description="Low complexity" evidence="1">
    <location>
        <begin position="21"/>
        <end position="30"/>
    </location>
</feature>
<dbReference type="Proteomes" id="UP000030671">
    <property type="component" value="Unassembled WGS sequence"/>
</dbReference>
<feature type="region of interest" description="Disordered" evidence="1">
    <location>
        <begin position="641"/>
        <end position="707"/>
    </location>
</feature>
<organism evidence="2 3">
    <name type="scientific">Heterobasidion irregulare (strain TC 32-1)</name>
    <dbReference type="NCBI Taxonomy" id="747525"/>
    <lineage>
        <taxon>Eukaryota</taxon>
        <taxon>Fungi</taxon>
        <taxon>Dikarya</taxon>
        <taxon>Basidiomycota</taxon>
        <taxon>Agaricomycotina</taxon>
        <taxon>Agaricomycetes</taxon>
        <taxon>Russulales</taxon>
        <taxon>Bondarzewiaceae</taxon>
        <taxon>Heterobasidion</taxon>
        <taxon>Heterobasidion annosum species complex</taxon>
    </lineage>
</organism>
<feature type="compositionally biased region" description="Polar residues" evidence="1">
    <location>
        <begin position="463"/>
        <end position="480"/>
    </location>
</feature>
<dbReference type="RefSeq" id="XP_009542950.1">
    <property type="nucleotide sequence ID" value="XM_009544655.1"/>
</dbReference>
<accession>W4KM97</accession>
<feature type="region of interest" description="Disordered" evidence="1">
    <location>
        <begin position="181"/>
        <end position="205"/>
    </location>
</feature>
<dbReference type="InParanoid" id="W4KM97"/>
<dbReference type="HOGENOM" id="CLU_002241_0_0_1"/>
<feature type="region of interest" description="Disordered" evidence="1">
    <location>
        <begin position="1"/>
        <end position="30"/>
    </location>
</feature>
<name>W4KM97_HETIT</name>
<feature type="region of interest" description="Disordered" evidence="1">
    <location>
        <begin position="436"/>
        <end position="480"/>
    </location>
</feature>
<dbReference type="eggNOG" id="ENOG502SM8V">
    <property type="taxonomic scope" value="Eukaryota"/>
</dbReference>
<evidence type="ECO:0000313" key="3">
    <source>
        <dbReference type="Proteomes" id="UP000030671"/>
    </source>
</evidence>
<protein>
    <submittedName>
        <fullName evidence="2">Uncharacterized protein</fullName>
    </submittedName>
</protein>